<dbReference type="EMBL" id="SNRW01041093">
    <property type="protein sequence ID" value="KAA6339425.1"/>
    <property type="molecule type" value="Genomic_DNA"/>
</dbReference>
<sequence>PNNIFNGVAILKNCKRKDVAQVQFHQQTSIEQGLILDIELCKLCFAKPAAEQVVEARERARAATDLVTRRKPQKHNNPQAQPILAIDQVLADLKTKVLQQYRLQQRTVSQIVNEAGYQL</sequence>
<accession>A0A5J4S1R5</accession>
<name>A0A5J4S1R5_9EUKA</name>
<proteinExistence type="predicted"/>
<dbReference type="AlphaFoldDB" id="A0A5J4S1R5"/>
<reference evidence="1 2" key="1">
    <citation type="submission" date="2019-03" db="EMBL/GenBank/DDBJ databases">
        <title>Single cell metagenomics reveals metabolic interactions within the superorganism composed of flagellate Streblomastix strix and complex community of Bacteroidetes bacteria on its surface.</title>
        <authorList>
            <person name="Treitli S.C."/>
            <person name="Kolisko M."/>
            <person name="Husnik F."/>
            <person name="Keeling P."/>
            <person name="Hampl V."/>
        </authorList>
    </citation>
    <scope>NUCLEOTIDE SEQUENCE [LARGE SCALE GENOMIC DNA]</scope>
    <source>
        <strain evidence="1">ST1C</strain>
    </source>
</reference>
<evidence type="ECO:0000313" key="2">
    <source>
        <dbReference type="Proteomes" id="UP000324800"/>
    </source>
</evidence>
<protein>
    <submittedName>
        <fullName evidence="1">Uncharacterized protein</fullName>
    </submittedName>
</protein>
<feature type="non-terminal residue" evidence="1">
    <location>
        <position position="1"/>
    </location>
</feature>
<comment type="caution">
    <text evidence="1">The sequence shown here is derived from an EMBL/GenBank/DDBJ whole genome shotgun (WGS) entry which is preliminary data.</text>
</comment>
<evidence type="ECO:0000313" key="1">
    <source>
        <dbReference type="EMBL" id="KAA6339425.1"/>
    </source>
</evidence>
<organism evidence="1 2">
    <name type="scientific">Streblomastix strix</name>
    <dbReference type="NCBI Taxonomy" id="222440"/>
    <lineage>
        <taxon>Eukaryota</taxon>
        <taxon>Metamonada</taxon>
        <taxon>Preaxostyla</taxon>
        <taxon>Oxymonadida</taxon>
        <taxon>Streblomastigidae</taxon>
        <taxon>Streblomastix</taxon>
    </lineage>
</organism>
<gene>
    <name evidence="1" type="ORF">EZS28_052614</name>
</gene>
<dbReference type="Proteomes" id="UP000324800">
    <property type="component" value="Unassembled WGS sequence"/>
</dbReference>